<dbReference type="SUPFAM" id="SSF53062">
    <property type="entry name" value="PTS system fructose IIA component-like"/>
    <property type="match status" value="1"/>
</dbReference>
<evidence type="ECO:0000256" key="3">
    <source>
        <dbReference type="ARBA" id="ARBA00022490"/>
    </source>
</evidence>
<evidence type="ECO:0000256" key="4">
    <source>
        <dbReference type="ARBA" id="ARBA00022597"/>
    </source>
</evidence>
<dbReference type="PATRIC" id="fig|1423747.3.peg.127"/>
<sequence length="129" mass="14314">MSKLVLTSHGRFCEELKKSVELIFGEQPEIYTLPLLPEEGEADYIKKFEAIKAETNGEKLIVLADLMGGTPANQISKYVMKGEDIDLYTGMNMPMCISYLNAQMTGQPLNLINDATAGVKLLNDMLPKQ</sequence>
<dbReference type="InterPro" id="IPR051471">
    <property type="entry name" value="Bacterial_PTS_sugar_comp"/>
</dbReference>
<keyword evidence="3" id="KW-0963">Cytoplasm</keyword>
<dbReference type="PROSITE" id="PS51096">
    <property type="entry name" value="PTS_EIIA_TYPE_4"/>
    <property type="match status" value="1"/>
</dbReference>
<dbReference type="EMBL" id="AZEX01000064">
    <property type="protein sequence ID" value="KRL58696.1"/>
    <property type="molecule type" value="Genomic_DNA"/>
</dbReference>
<dbReference type="GO" id="GO:0016020">
    <property type="term" value="C:membrane"/>
    <property type="evidence" value="ECO:0007669"/>
    <property type="project" value="InterPro"/>
</dbReference>
<dbReference type="Pfam" id="PF03610">
    <property type="entry name" value="EIIA-man"/>
    <property type="match status" value="1"/>
</dbReference>
<keyword evidence="6" id="KW-0598">Phosphotransferase system</keyword>
<keyword evidence="7" id="KW-0418">Kinase</keyword>
<reference evidence="9 10" key="1">
    <citation type="journal article" date="2015" name="Genome Announc.">
        <title>Expanding the biotechnology potential of lactobacilli through comparative genomics of 213 strains and associated genera.</title>
        <authorList>
            <person name="Sun Z."/>
            <person name="Harris H.M."/>
            <person name="McCann A."/>
            <person name="Guo C."/>
            <person name="Argimon S."/>
            <person name="Zhang W."/>
            <person name="Yang X."/>
            <person name="Jeffery I.B."/>
            <person name="Cooney J.C."/>
            <person name="Kagawa T.F."/>
            <person name="Liu W."/>
            <person name="Song Y."/>
            <person name="Salvetti E."/>
            <person name="Wrobel A."/>
            <person name="Rasinkangas P."/>
            <person name="Parkhill J."/>
            <person name="Rea M.C."/>
            <person name="O'Sullivan O."/>
            <person name="Ritari J."/>
            <person name="Douillard F.P."/>
            <person name="Paul Ross R."/>
            <person name="Yang R."/>
            <person name="Briner A.E."/>
            <person name="Felis G.E."/>
            <person name="de Vos W.M."/>
            <person name="Barrangou R."/>
            <person name="Klaenhammer T.R."/>
            <person name="Caufield P.W."/>
            <person name="Cui Y."/>
            <person name="Zhang H."/>
            <person name="O'Toole P.W."/>
        </authorList>
    </citation>
    <scope>NUCLEOTIDE SEQUENCE [LARGE SCALE GENOMIC DNA]</scope>
    <source>
        <strain evidence="9 10">DSM 14340</strain>
    </source>
</reference>
<feature type="domain" description="PTS EIIA type-4" evidence="8">
    <location>
        <begin position="1"/>
        <end position="129"/>
    </location>
</feature>
<evidence type="ECO:0000259" key="8">
    <source>
        <dbReference type="PROSITE" id="PS51096"/>
    </source>
</evidence>
<gene>
    <name evidence="9" type="ORF">FC69_GL000126</name>
</gene>
<evidence type="ECO:0000256" key="2">
    <source>
        <dbReference type="ARBA" id="ARBA00022448"/>
    </source>
</evidence>
<evidence type="ECO:0000256" key="6">
    <source>
        <dbReference type="ARBA" id="ARBA00022683"/>
    </source>
</evidence>
<dbReference type="InterPro" id="IPR004701">
    <property type="entry name" value="PTS_EIIA_man-typ"/>
</dbReference>
<accession>A0A0R1RZB6</accession>
<dbReference type="eggNOG" id="COG2893">
    <property type="taxonomic scope" value="Bacteria"/>
</dbReference>
<keyword evidence="4" id="KW-0762">Sugar transport</keyword>
<dbReference type="GO" id="GO:0005737">
    <property type="term" value="C:cytoplasm"/>
    <property type="evidence" value="ECO:0007669"/>
    <property type="project" value="UniProtKB-SubCell"/>
</dbReference>
<dbReference type="GO" id="GO:0009401">
    <property type="term" value="P:phosphoenolpyruvate-dependent sugar phosphotransferase system"/>
    <property type="evidence" value="ECO:0007669"/>
    <property type="project" value="UniProtKB-KW"/>
</dbReference>
<dbReference type="Proteomes" id="UP000051264">
    <property type="component" value="Unassembled WGS sequence"/>
</dbReference>
<organism evidence="9 10">
    <name type="scientific">Latilactobacillus fuchuensis DSM 14340 = JCM 11249</name>
    <dbReference type="NCBI Taxonomy" id="1423747"/>
    <lineage>
        <taxon>Bacteria</taxon>
        <taxon>Bacillati</taxon>
        <taxon>Bacillota</taxon>
        <taxon>Bacilli</taxon>
        <taxon>Lactobacillales</taxon>
        <taxon>Lactobacillaceae</taxon>
        <taxon>Latilactobacillus</taxon>
    </lineage>
</organism>
<dbReference type="GO" id="GO:0016301">
    <property type="term" value="F:kinase activity"/>
    <property type="evidence" value="ECO:0007669"/>
    <property type="project" value="UniProtKB-KW"/>
</dbReference>
<dbReference type="InterPro" id="IPR033887">
    <property type="entry name" value="PTS_IIA_man"/>
</dbReference>
<keyword evidence="2" id="KW-0813">Transport</keyword>
<dbReference type="STRING" id="1423747.FC69_GL000126"/>
<dbReference type="InterPro" id="IPR036662">
    <property type="entry name" value="PTS_EIIA_man-typ_sf"/>
</dbReference>
<evidence type="ECO:0000256" key="7">
    <source>
        <dbReference type="ARBA" id="ARBA00022777"/>
    </source>
</evidence>
<dbReference type="CDD" id="cd00006">
    <property type="entry name" value="PTS_IIA_man"/>
    <property type="match status" value="1"/>
</dbReference>
<dbReference type="Gene3D" id="3.40.50.510">
    <property type="entry name" value="Phosphotransferase system, mannose-type IIA component"/>
    <property type="match status" value="1"/>
</dbReference>
<dbReference type="PANTHER" id="PTHR33799">
    <property type="entry name" value="PTS PERMEASE-RELATED-RELATED"/>
    <property type="match status" value="1"/>
</dbReference>
<evidence type="ECO:0000256" key="5">
    <source>
        <dbReference type="ARBA" id="ARBA00022679"/>
    </source>
</evidence>
<evidence type="ECO:0000256" key="1">
    <source>
        <dbReference type="ARBA" id="ARBA00004496"/>
    </source>
</evidence>
<proteinExistence type="predicted"/>
<evidence type="ECO:0000313" key="9">
    <source>
        <dbReference type="EMBL" id="KRL58696.1"/>
    </source>
</evidence>
<evidence type="ECO:0000313" key="10">
    <source>
        <dbReference type="Proteomes" id="UP000051264"/>
    </source>
</evidence>
<keyword evidence="5" id="KW-0808">Transferase</keyword>
<dbReference type="AlphaFoldDB" id="A0A0R1RZB6"/>
<dbReference type="PANTHER" id="PTHR33799:SF1">
    <property type="entry name" value="PTS SYSTEM MANNOSE-SPECIFIC EIIAB COMPONENT-RELATED"/>
    <property type="match status" value="1"/>
</dbReference>
<protein>
    <recommendedName>
        <fullName evidence="8">PTS EIIA type-4 domain-containing protein</fullName>
    </recommendedName>
</protein>
<dbReference type="RefSeq" id="WP_025082695.1">
    <property type="nucleotide sequence ID" value="NZ_AZEX01000064.1"/>
</dbReference>
<comment type="caution">
    <text evidence="9">The sequence shown here is derived from an EMBL/GenBank/DDBJ whole genome shotgun (WGS) entry which is preliminary data.</text>
</comment>
<comment type="subcellular location">
    <subcellularLocation>
        <location evidence="1">Cytoplasm</location>
    </subcellularLocation>
</comment>
<name>A0A0R1RZB6_9LACO</name>